<dbReference type="GO" id="GO:0022857">
    <property type="term" value="F:transmembrane transporter activity"/>
    <property type="evidence" value="ECO:0007669"/>
    <property type="project" value="InterPro"/>
</dbReference>
<dbReference type="Proteomes" id="UP000050520">
    <property type="component" value="Unassembled WGS sequence"/>
</dbReference>
<evidence type="ECO:0000256" key="3">
    <source>
        <dbReference type="ARBA" id="ARBA00022448"/>
    </source>
</evidence>
<dbReference type="PANTHER" id="PTHR30614">
    <property type="entry name" value="MEMBRANE COMPONENT OF AMINO ACID ABC TRANSPORTER"/>
    <property type="match status" value="1"/>
</dbReference>
<dbReference type="RefSeq" id="WP_003029326.1">
    <property type="nucleotide sequence ID" value="NZ_BPFK01000006.1"/>
</dbReference>
<dbReference type="EMBL" id="DACSXJ010000010">
    <property type="protein sequence ID" value="HAT3897710.1"/>
    <property type="molecule type" value="Genomic_DNA"/>
</dbReference>
<dbReference type="Proteomes" id="UP000512222">
    <property type="component" value="Chromosome"/>
</dbReference>
<evidence type="ECO:0000256" key="2">
    <source>
        <dbReference type="ARBA" id="ARBA00010072"/>
    </source>
</evidence>
<comment type="subcellular location">
    <subcellularLocation>
        <location evidence="1">Cell inner membrane</location>
        <topology evidence="1">Multi-pass membrane protein</topology>
    </subcellularLocation>
    <subcellularLocation>
        <location evidence="10">Cell membrane</location>
        <topology evidence="10">Multi-pass membrane protein</topology>
    </subcellularLocation>
</comment>
<dbReference type="Proteomes" id="UP000789647">
    <property type="component" value="Chromosome"/>
</dbReference>
<dbReference type="Proteomes" id="UP000215827">
    <property type="component" value="Unassembled WGS sequence"/>
</dbReference>
<dbReference type="Pfam" id="PF00528">
    <property type="entry name" value="BPD_transp_1"/>
    <property type="match status" value="1"/>
</dbReference>
<dbReference type="InterPro" id="IPR000515">
    <property type="entry name" value="MetI-like"/>
</dbReference>
<dbReference type="CDD" id="cd06261">
    <property type="entry name" value="TM_PBP2"/>
    <property type="match status" value="1"/>
</dbReference>
<reference evidence="15" key="6">
    <citation type="submission" date="2020-09" db="EMBL/GenBank/DDBJ databases">
        <authorList>
            <consortium name="NCBI Pathogen Detection Project"/>
        </authorList>
    </citation>
    <scope>NUCLEOTIDE SEQUENCE</scope>
    <source>
        <strain evidence="15">O50</strain>
    </source>
</reference>
<evidence type="ECO:0000256" key="9">
    <source>
        <dbReference type="ARBA" id="ARBA00023136"/>
    </source>
</evidence>
<reference evidence="17 20" key="3">
    <citation type="submission" date="2017-04" db="EMBL/GenBank/DDBJ databases">
        <title>Emergence of KPC-2-producing Citrobacter isolates from sediments of a Chinese river.</title>
        <authorList>
            <person name="Zheng B."/>
        </authorList>
    </citation>
    <scope>NUCLEOTIDE SEQUENCE [LARGE SCALE GENOMIC DNA]</scope>
    <source>
        <strain evidence="17 20">C191</strain>
    </source>
</reference>
<reference evidence="14" key="9">
    <citation type="submission" date="2024-02" db="EMBL/GenBank/DDBJ databases">
        <authorList>
            <consortium name="Clinical and Environmental Microbiology Branch: Whole genome sequencing antimicrobial resistance pathogens in the healthcare setting"/>
        </authorList>
    </citation>
    <scope>NUCLEOTIDE SEQUENCE</scope>
    <source>
        <strain evidence="14">2023GN-00102</strain>
        <strain evidence="13">2023GN-00287</strain>
    </source>
</reference>
<evidence type="ECO:0000256" key="10">
    <source>
        <dbReference type="RuleBase" id="RU363032"/>
    </source>
</evidence>
<evidence type="ECO:0000313" key="21">
    <source>
        <dbReference type="Proteomes" id="UP000512222"/>
    </source>
</evidence>
<dbReference type="InterPro" id="IPR035906">
    <property type="entry name" value="MetI-like_sf"/>
</dbReference>
<keyword evidence="7" id="KW-0029">Amino-acid transport</keyword>
<dbReference type="GO" id="GO:0006865">
    <property type="term" value="P:amino acid transport"/>
    <property type="evidence" value="ECO:0007669"/>
    <property type="project" value="UniProtKB-KW"/>
</dbReference>
<evidence type="ECO:0000313" key="18">
    <source>
        <dbReference type="EMBL" id="QLV30868.1"/>
    </source>
</evidence>
<feature type="transmembrane region" description="Helical" evidence="10">
    <location>
        <begin position="97"/>
        <end position="121"/>
    </location>
</feature>
<reference evidence="21" key="5">
    <citation type="submission" date="2020-06" db="EMBL/GenBank/DDBJ databases">
        <title>REHAB project genomes.</title>
        <authorList>
            <person name="Shaw L.P."/>
        </authorList>
    </citation>
    <scope>NUCLEOTIDE SEQUENCE [LARGE SCALE GENOMIC DNA]</scope>
    <source>
        <strain evidence="21">RHBSTW-00370</strain>
    </source>
</reference>
<evidence type="ECO:0000256" key="1">
    <source>
        <dbReference type="ARBA" id="ARBA00004429"/>
    </source>
</evidence>
<evidence type="ECO:0000313" key="15">
    <source>
        <dbReference type="EMBL" id="HAT3897710.1"/>
    </source>
</evidence>
<evidence type="ECO:0000256" key="8">
    <source>
        <dbReference type="ARBA" id="ARBA00022989"/>
    </source>
</evidence>
<dbReference type="NCBIfam" id="TIGR01726">
    <property type="entry name" value="HEQRo_perm_3TM"/>
    <property type="match status" value="1"/>
</dbReference>
<dbReference type="Proteomes" id="UP000855471">
    <property type="component" value="Unassembled WGS sequence"/>
</dbReference>
<evidence type="ECO:0000259" key="11">
    <source>
        <dbReference type="PROSITE" id="PS50928"/>
    </source>
</evidence>
<reference evidence="12" key="8">
    <citation type="submission" date="2022-05" db="EMBL/GenBank/DDBJ databases">
        <authorList>
            <person name="Alioto T."/>
            <person name="Alioto T."/>
            <person name="Gomez Garrido J."/>
        </authorList>
    </citation>
    <scope>NUCLEOTIDE SEQUENCE</scope>
    <source>
        <strain evidence="12">112</strain>
    </source>
</reference>
<feature type="transmembrane region" description="Helical" evidence="10">
    <location>
        <begin position="142"/>
        <end position="167"/>
    </location>
</feature>
<dbReference type="PANTHER" id="PTHR30614:SF21">
    <property type="entry name" value="AMINO ACID ABC TRANSPORTER PERMEASE"/>
    <property type="match status" value="1"/>
</dbReference>
<keyword evidence="3 10" id="KW-0813">Transport</keyword>
<feature type="domain" description="ABC transmembrane type-1" evidence="11">
    <location>
        <begin position="28"/>
        <end position="218"/>
    </location>
</feature>
<comment type="similarity">
    <text evidence="2">Belongs to the binding-protein-dependent transport system permease family. HisMQ subfamily.</text>
</comment>
<organism evidence="15">
    <name type="scientific">Citrobacter freundii</name>
    <dbReference type="NCBI Taxonomy" id="546"/>
    <lineage>
        <taxon>Bacteria</taxon>
        <taxon>Pseudomonadati</taxon>
        <taxon>Pseudomonadota</taxon>
        <taxon>Gammaproteobacteria</taxon>
        <taxon>Enterobacterales</taxon>
        <taxon>Enterobacteriaceae</taxon>
        <taxon>Citrobacter</taxon>
        <taxon>Citrobacter freundii complex</taxon>
    </lineage>
</organism>
<dbReference type="STRING" id="1333848.CFNIH1_16960"/>
<dbReference type="GO" id="GO:0043190">
    <property type="term" value="C:ATP-binding cassette (ABC) transporter complex"/>
    <property type="evidence" value="ECO:0007669"/>
    <property type="project" value="InterPro"/>
</dbReference>
<reference evidence="15" key="4">
    <citation type="journal article" date="2018" name="Genome Biol.">
        <title>SKESA: strategic k-mer extension for scrupulous assemblies.</title>
        <authorList>
            <person name="Souvorov A."/>
            <person name="Agarwala R."/>
            <person name="Lipman D.J."/>
        </authorList>
    </citation>
    <scope>NUCLEOTIDE SEQUENCE</scope>
    <source>
        <strain evidence="15">O50</strain>
    </source>
</reference>
<evidence type="ECO:0000256" key="4">
    <source>
        <dbReference type="ARBA" id="ARBA00022475"/>
    </source>
</evidence>
<keyword evidence="8 10" id="KW-1133">Transmembrane helix</keyword>
<accession>A0A0D7LSS4</accession>
<evidence type="ECO:0000256" key="7">
    <source>
        <dbReference type="ARBA" id="ARBA00022970"/>
    </source>
</evidence>
<dbReference type="OrthoDB" id="9809799at2"/>
<keyword evidence="6 10" id="KW-0812">Transmembrane</keyword>
<dbReference type="PROSITE" id="PS50928">
    <property type="entry name" value="ABC_TM1"/>
    <property type="match status" value="1"/>
</dbReference>
<evidence type="ECO:0000256" key="6">
    <source>
        <dbReference type="ARBA" id="ARBA00022692"/>
    </source>
</evidence>
<dbReference type="EMBL" id="ABOSXX010000007">
    <property type="protein sequence ID" value="ELV3679761.1"/>
    <property type="molecule type" value="Genomic_DNA"/>
</dbReference>
<keyword evidence="9 10" id="KW-0472">Membrane</keyword>
<proteinExistence type="inferred from homology"/>
<evidence type="ECO:0000313" key="14">
    <source>
        <dbReference type="EMBL" id="EMN4144169.1"/>
    </source>
</evidence>
<dbReference type="SUPFAM" id="SSF161098">
    <property type="entry name" value="MetI-like"/>
    <property type="match status" value="1"/>
</dbReference>
<reference evidence="19" key="1">
    <citation type="submission" date="2015-09" db="EMBL/GenBank/DDBJ databases">
        <title>Prevalence of NDMs in South Africa.</title>
        <authorList>
            <person name="Osei Sekyere J."/>
            <person name="Govinden U."/>
            <person name="Essack S."/>
            <person name="Haldorsen B."/>
            <person name="Samuelsen O."/>
            <person name="Aasnaes B."/>
            <person name="Sundsfjord A."/>
        </authorList>
    </citation>
    <scope>NUCLEOTIDE SEQUENCE [LARGE SCALE GENOMIC DNA]</scope>
    <source>
        <strain evidence="19">ST62:944112508</strain>
    </source>
</reference>
<gene>
    <name evidence="12" type="ORF">AI2935V1_2783</name>
    <name evidence="16" type="ORF">AN672_23215</name>
    <name evidence="17" type="ORF">B9P89_02710</name>
    <name evidence="18" type="ORF">HV178_13155</name>
    <name evidence="15" type="ORF">I9Y29_002137</name>
    <name evidence="14" type="ORF">PQQ21_001385</name>
    <name evidence="13" type="ORF">SGX49_002175</name>
</gene>
<feature type="transmembrane region" description="Helical" evidence="10">
    <location>
        <begin position="28"/>
        <end position="52"/>
    </location>
</feature>
<evidence type="ECO:0000313" key="16">
    <source>
        <dbReference type="EMBL" id="KPR50420.1"/>
    </source>
</evidence>
<dbReference type="Gene3D" id="1.10.3720.10">
    <property type="entry name" value="MetI-like"/>
    <property type="match status" value="1"/>
</dbReference>
<dbReference type="EMBL" id="LJEB01000124">
    <property type="protein sequence ID" value="KPR50420.1"/>
    <property type="molecule type" value="Genomic_DNA"/>
</dbReference>
<evidence type="ECO:0000313" key="12">
    <source>
        <dbReference type="EMBL" id="CAH6594272.1"/>
    </source>
</evidence>
<dbReference type="InterPro" id="IPR010065">
    <property type="entry name" value="AA_ABC_transptr_permease_3TM"/>
</dbReference>
<reference evidence="18" key="7">
    <citation type="journal article" date="2021" name="Microb. Genom.">
        <title>A genomic epidemiological study shows that prevalence of antimicrobial resistance in Enterobacterales is associated with the livestock host, as well as antimicrobial usage.</title>
        <authorList>
            <person name="AbuOun M."/>
            <person name="Jones H."/>
            <person name="Stubberfield E."/>
            <person name="Gilson D."/>
            <person name="Shaw L.P."/>
            <person name="Hubbard A.T.M."/>
            <person name="Chau K.K."/>
            <person name="Sebra R."/>
            <person name="Peto T.E.A."/>
            <person name="Crook D.W."/>
            <person name="Read D.S."/>
            <person name="Gweon H.S."/>
            <person name="Walker A.S."/>
            <person name="Stoesser N."/>
            <person name="Smith R.P."/>
            <person name="Anjum M.F."/>
            <person name="On Behalf Of The Rehab Consortium."/>
        </authorList>
    </citation>
    <scope>NUCLEOTIDE SEQUENCE</scope>
    <source>
        <strain evidence="18">RHBSTW-00370</strain>
    </source>
</reference>
<feature type="transmembrane region" description="Helical" evidence="10">
    <location>
        <begin position="64"/>
        <end position="85"/>
    </location>
</feature>
<reference evidence="16 19" key="2">
    <citation type="journal article" date="2017" name="PLoS ONE">
        <title>Genomic and phenotypic characterisation of fluoroquinolone resistance mechanisms in Enterobacteriaceae in Durban, South Africa.</title>
        <authorList>
            <person name="Osei Sekyere J."/>
            <person name="Amoako D.G."/>
        </authorList>
    </citation>
    <scope>NUCLEOTIDE SEQUENCE [LARGE SCALE GENOMIC DNA]</scope>
    <source>
        <strain evidence="16 19">ST62:944112508</strain>
    </source>
</reference>
<dbReference type="EMBL" id="NEFA01000002">
    <property type="protein sequence ID" value="OYR06923.1"/>
    <property type="molecule type" value="Genomic_DNA"/>
</dbReference>
<evidence type="ECO:0000313" key="19">
    <source>
        <dbReference type="Proteomes" id="UP000050520"/>
    </source>
</evidence>
<dbReference type="EMBL" id="ABKLER030000005">
    <property type="protein sequence ID" value="EMN4144169.1"/>
    <property type="molecule type" value="Genomic_DNA"/>
</dbReference>
<feature type="transmembrane region" description="Helical" evidence="10">
    <location>
        <begin position="194"/>
        <end position="214"/>
    </location>
</feature>
<sequence>MIANISVITDNLDYLLWGRVAEGQPGGVLLTLLMAIGAALLALPGGIVLACCAWRFPGAVRNGLFIWAEFIRGIPLIFVIFWMWYLLPMLTGSDLPGAVTVTLALAWFTAASVMHSVYAGISALPGGQYEAAVVQGFRPDQALWLILLPQVLRNVLPSLTGIFIGLLKDTSLAFIVNVPELTTVAGQVNSRVQIYPAAIFIFTGLVYYLLCFSLEKITQRRFALK</sequence>
<dbReference type="InterPro" id="IPR043429">
    <property type="entry name" value="ArtM/GltK/GlnP/TcyL/YhdX-like"/>
</dbReference>
<keyword evidence="5" id="KW-0997">Cell inner membrane</keyword>
<evidence type="ECO:0000313" key="20">
    <source>
        <dbReference type="Proteomes" id="UP000215827"/>
    </source>
</evidence>
<protein>
    <submittedName>
        <fullName evidence="15">Amino acid ABC transporter permease</fullName>
    </submittedName>
    <submittedName>
        <fullName evidence="12">Inner membrane amino-acid ABC transporter permease protein YhdY</fullName>
    </submittedName>
</protein>
<dbReference type="EMBL" id="CP056573">
    <property type="protein sequence ID" value="QLV30868.1"/>
    <property type="molecule type" value="Genomic_DNA"/>
</dbReference>
<dbReference type="EMBL" id="OW995941">
    <property type="protein sequence ID" value="CAH6594272.1"/>
    <property type="molecule type" value="Genomic_DNA"/>
</dbReference>
<dbReference type="Proteomes" id="UP001279522">
    <property type="component" value="Unassembled WGS sequence"/>
</dbReference>
<evidence type="ECO:0000313" key="17">
    <source>
        <dbReference type="EMBL" id="OYR06923.1"/>
    </source>
</evidence>
<keyword evidence="4" id="KW-1003">Cell membrane</keyword>
<dbReference type="AlphaFoldDB" id="A0A0D7LSS4"/>
<evidence type="ECO:0000313" key="13">
    <source>
        <dbReference type="EMBL" id="ELV3679761.1"/>
    </source>
</evidence>
<name>A0A0D7LSS4_CITFR</name>
<evidence type="ECO:0000256" key="5">
    <source>
        <dbReference type="ARBA" id="ARBA00022519"/>
    </source>
</evidence>